<dbReference type="RefSeq" id="WP_193534818.1">
    <property type="nucleotide sequence ID" value="NZ_JADCLJ010000008.1"/>
</dbReference>
<evidence type="ECO:0000256" key="1">
    <source>
        <dbReference type="SAM" id="Phobius"/>
    </source>
</evidence>
<reference evidence="2 3" key="1">
    <citation type="submission" date="2020-10" db="EMBL/GenBank/DDBJ databases">
        <title>Bacillus sp. HD4P25, an endophyte from a halophyte.</title>
        <authorList>
            <person name="Sun J.-Q."/>
        </authorList>
    </citation>
    <scope>NUCLEOTIDE SEQUENCE [LARGE SCALE GENOMIC DNA]</scope>
    <source>
        <strain evidence="2 3">YIM 93174</strain>
    </source>
</reference>
<sequence>MIIKVFLFLMIIGVVSYFELKRLRENNMKKEIILFLSLLLFSSTLFILERMGVAIINPLDGLKFTFEPVGKAIEAILIGGG</sequence>
<accession>A0ABR9QFT7</accession>
<comment type="caution">
    <text evidence="2">The sequence shown here is derived from an EMBL/GenBank/DDBJ whole genome shotgun (WGS) entry which is preliminary data.</text>
</comment>
<gene>
    <name evidence="2" type="ORF">IMZ08_04565</name>
</gene>
<organism evidence="2 3">
    <name type="scientific">Litchfieldia luteola</name>
    <dbReference type="NCBI Taxonomy" id="682179"/>
    <lineage>
        <taxon>Bacteria</taxon>
        <taxon>Bacillati</taxon>
        <taxon>Bacillota</taxon>
        <taxon>Bacilli</taxon>
        <taxon>Bacillales</taxon>
        <taxon>Bacillaceae</taxon>
        <taxon>Litchfieldia</taxon>
    </lineage>
</organism>
<evidence type="ECO:0000313" key="2">
    <source>
        <dbReference type="EMBL" id="MBE4907333.1"/>
    </source>
</evidence>
<keyword evidence="1" id="KW-0472">Membrane</keyword>
<keyword evidence="3" id="KW-1185">Reference proteome</keyword>
<dbReference type="EMBL" id="JADCLJ010000008">
    <property type="protein sequence ID" value="MBE4907333.1"/>
    <property type="molecule type" value="Genomic_DNA"/>
</dbReference>
<keyword evidence="1" id="KW-0812">Transmembrane</keyword>
<keyword evidence="1" id="KW-1133">Transmembrane helix</keyword>
<name>A0ABR9QFT7_9BACI</name>
<feature type="transmembrane region" description="Helical" evidence="1">
    <location>
        <begin position="32"/>
        <end position="48"/>
    </location>
</feature>
<dbReference type="Proteomes" id="UP001516662">
    <property type="component" value="Unassembled WGS sequence"/>
</dbReference>
<proteinExistence type="predicted"/>
<evidence type="ECO:0000313" key="3">
    <source>
        <dbReference type="Proteomes" id="UP001516662"/>
    </source>
</evidence>
<protein>
    <submittedName>
        <fullName evidence="2">Uncharacterized protein</fullName>
    </submittedName>
</protein>